<reference evidence="2" key="1">
    <citation type="submission" date="2016-10" db="EMBL/GenBank/DDBJ databases">
        <authorList>
            <person name="de Groot N.N."/>
        </authorList>
    </citation>
    <scope>NUCLEOTIDE SEQUENCE</scope>
</reference>
<dbReference type="AlphaFoldDB" id="A0A1W1BAG5"/>
<dbReference type="GO" id="GO:0003676">
    <property type="term" value="F:nucleic acid binding"/>
    <property type="evidence" value="ECO:0007669"/>
    <property type="project" value="InterPro"/>
</dbReference>
<dbReference type="Gene3D" id="3.30.420.10">
    <property type="entry name" value="Ribonuclease H-like superfamily/Ribonuclease H"/>
    <property type="match status" value="1"/>
</dbReference>
<dbReference type="CDD" id="cd06127">
    <property type="entry name" value="DEDDh"/>
    <property type="match status" value="1"/>
</dbReference>
<dbReference type="GO" id="GO:0016787">
    <property type="term" value="F:hydrolase activity"/>
    <property type="evidence" value="ECO:0007669"/>
    <property type="project" value="UniProtKB-KW"/>
</dbReference>
<sequence length="262" mass="30698">MALFFVDVEATGLDLENDRIIQLALIKKDGDTIESYSDLCYTDLKMSYSAMGVHNITPEMIEDKYWPYETDSYMALEKGNVESNYFVSHGNELDIAMLENEGMELKMKRVDTDKCSRHLLKDAEDYKLQTLRYQYGLYKVEKDVAKSLGIGDIKAHDALSDVLWHYLLCELLLERVDGGIDKLVELTETPVLLEKITFGKYKNKNMTFEELFATDPADFVWMYNNIAKNWPDLEYTVEHWLKTNPHYWNMAREERKKSSWFD</sequence>
<organism evidence="2">
    <name type="scientific">hydrothermal vent metagenome</name>
    <dbReference type="NCBI Taxonomy" id="652676"/>
    <lineage>
        <taxon>unclassified sequences</taxon>
        <taxon>metagenomes</taxon>
        <taxon>ecological metagenomes</taxon>
    </lineage>
</organism>
<dbReference type="SUPFAM" id="SSF53098">
    <property type="entry name" value="Ribonuclease H-like"/>
    <property type="match status" value="1"/>
</dbReference>
<dbReference type="InterPro" id="IPR013520">
    <property type="entry name" value="Ribonucl_H"/>
</dbReference>
<feature type="domain" description="Exonuclease" evidence="1">
    <location>
        <begin position="2"/>
        <end position="178"/>
    </location>
</feature>
<gene>
    <name evidence="2" type="ORF">MNB_SV-6-1805</name>
</gene>
<dbReference type="EC" id="3.1.11.-" evidence="2"/>
<dbReference type="EMBL" id="FPHC01000013">
    <property type="protein sequence ID" value="SFV50566.1"/>
    <property type="molecule type" value="Genomic_DNA"/>
</dbReference>
<dbReference type="Pfam" id="PF00929">
    <property type="entry name" value="RNase_T"/>
    <property type="match status" value="1"/>
</dbReference>
<dbReference type="SMART" id="SM00479">
    <property type="entry name" value="EXOIII"/>
    <property type="match status" value="1"/>
</dbReference>
<protein>
    <submittedName>
        <fullName evidence="2">Exodeoxyribonuclease X</fullName>
        <ecNumber evidence="2">3.1.11.-</ecNumber>
    </submittedName>
</protein>
<keyword evidence="2" id="KW-0378">Hydrolase</keyword>
<evidence type="ECO:0000259" key="1">
    <source>
        <dbReference type="SMART" id="SM00479"/>
    </source>
</evidence>
<dbReference type="InterPro" id="IPR036397">
    <property type="entry name" value="RNaseH_sf"/>
</dbReference>
<accession>A0A1W1BAG5</accession>
<name>A0A1W1BAG5_9ZZZZ</name>
<dbReference type="InterPro" id="IPR012337">
    <property type="entry name" value="RNaseH-like_sf"/>
</dbReference>
<proteinExistence type="predicted"/>
<evidence type="ECO:0000313" key="2">
    <source>
        <dbReference type="EMBL" id="SFV50566.1"/>
    </source>
</evidence>